<sequence>MGRALISIGLLILIIGIIWYAAEKYDLKFPGKLPGDILIKRGNTTIYIPILTSIILSVVLSLIMWLASRFKF</sequence>
<dbReference type="PANTHER" id="PTHR36443:SF1">
    <property type="entry name" value="BSR5223 PROTEIN"/>
    <property type="match status" value="1"/>
</dbReference>
<dbReference type="EMBL" id="BHZE01000002">
    <property type="protein sequence ID" value="GCD76891.1"/>
    <property type="molecule type" value="Genomic_DNA"/>
</dbReference>
<reference evidence="2 3" key="1">
    <citation type="submission" date="2018-11" db="EMBL/GenBank/DDBJ databases">
        <title>Schleiferia aggregans sp. nov., a moderately thermophilic heterotrophic bacterium isolated from microbial mats at a terrestrial hot spring.</title>
        <authorList>
            <person name="Iino T."/>
            <person name="Ohkuma M."/>
            <person name="Haruta S."/>
        </authorList>
    </citation>
    <scope>NUCLEOTIDE SEQUENCE [LARGE SCALE GENOMIC DNA]</scope>
    <source>
        <strain evidence="2 3">LA</strain>
    </source>
</reference>
<evidence type="ECO:0000313" key="3">
    <source>
        <dbReference type="Proteomes" id="UP000286715"/>
    </source>
</evidence>
<dbReference type="Proteomes" id="UP000286715">
    <property type="component" value="Unassembled WGS sequence"/>
</dbReference>
<keyword evidence="1" id="KW-0812">Transmembrane</keyword>
<protein>
    <submittedName>
        <fullName evidence="2">Membrane protein</fullName>
    </submittedName>
</protein>
<dbReference type="PANTHER" id="PTHR36443">
    <property type="entry name" value="BSR5223 PROTEIN"/>
    <property type="match status" value="1"/>
</dbReference>
<gene>
    <name evidence="2" type="ORF">JCM31826_03730</name>
</gene>
<dbReference type="InterPro" id="IPR021320">
    <property type="entry name" value="DUF2905"/>
</dbReference>
<keyword evidence="3" id="KW-1185">Reference proteome</keyword>
<dbReference type="OrthoDB" id="9811610at2"/>
<dbReference type="AlphaFoldDB" id="A0A401XIS3"/>
<proteinExistence type="predicted"/>
<comment type="caution">
    <text evidence="2">The sequence shown here is derived from an EMBL/GenBank/DDBJ whole genome shotgun (WGS) entry which is preliminary data.</text>
</comment>
<dbReference type="Pfam" id="PF11146">
    <property type="entry name" value="DUF2905"/>
    <property type="match status" value="1"/>
</dbReference>
<evidence type="ECO:0000313" key="2">
    <source>
        <dbReference type="EMBL" id="GCD76891.1"/>
    </source>
</evidence>
<feature type="transmembrane region" description="Helical" evidence="1">
    <location>
        <begin position="5"/>
        <end position="22"/>
    </location>
</feature>
<organism evidence="2 3">
    <name type="scientific">Thermaurantimonas aggregans</name>
    <dbReference type="NCBI Taxonomy" id="2173829"/>
    <lineage>
        <taxon>Bacteria</taxon>
        <taxon>Pseudomonadati</taxon>
        <taxon>Bacteroidota</taxon>
        <taxon>Flavobacteriia</taxon>
        <taxon>Flavobacteriales</taxon>
        <taxon>Schleiferiaceae</taxon>
        <taxon>Thermaurantimonas</taxon>
    </lineage>
</organism>
<keyword evidence="1" id="KW-0472">Membrane</keyword>
<name>A0A401XIS3_9FLAO</name>
<feature type="transmembrane region" description="Helical" evidence="1">
    <location>
        <begin position="46"/>
        <end position="67"/>
    </location>
</feature>
<evidence type="ECO:0000256" key="1">
    <source>
        <dbReference type="SAM" id="Phobius"/>
    </source>
</evidence>
<keyword evidence="1" id="KW-1133">Transmembrane helix</keyword>
<dbReference type="RefSeq" id="WP_124396957.1">
    <property type="nucleotide sequence ID" value="NZ_BHZE01000002.1"/>
</dbReference>
<accession>A0A401XIS3</accession>